<dbReference type="PROSITE" id="PS51257">
    <property type="entry name" value="PROKAR_LIPOPROTEIN"/>
    <property type="match status" value="1"/>
</dbReference>
<dbReference type="RefSeq" id="WP_186931161.1">
    <property type="nucleotide sequence ID" value="NZ_JACOOJ010000041.1"/>
</dbReference>
<comment type="caution">
    <text evidence="1">The sequence shown here is derived from an EMBL/GenBank/DDBJ whole genome shotgun (WGS) entry which is preliminary data.</text>
</comment>
<keyword evidence="2" id="KW-1185">Reference proteome</keyword>
<gene>
    <name evidence="1" type="ORF">H8S65_17550</name>
</gene>
<accession>A0ABR7DV14</accession>
<name>A0ABR7DV14_9BACT</name>
<sequence length="221" mass="23643">MKNKILCVIMSLLILTGCGSMKNMSREDRAGVGAQIGAFVGWLFGGAVGHAIDDDIGGDIGAFVGTAVGGIAGAQIAANTGDEVRVEKRNPGNYTPSSHVLLPDLQIEDILLEEDSVTRDNKINAGETCRISLVIVNNSFQDALDVEPIVKVKKGKYLKLSEPVKIAKITRDDRITYNVTVQASPKLRTGEAVFSVHLKEGRGNGTEEETFTVETVGNDDK</sequence>
<proteinExistence type="predicted"/>
<organism evidence="1 2">
    <name type="scientific">Parabacteroides hominis</name>
    <dbReference type="NCBI Taxonomy" id="2763057"/>
    <lineage>
        <taxon>Bacteria</taxon>
        <taxon>Pseudomonadati</taxon>
        <taxon>Bacteroidota</taxon>
        <taxon>Bacteroidia</taxon>
        <taxon>Bacteroidales</taxon>
        <taxon>Tannerellaceae</taxon>
        <taxon>Parabacteroides</taxon>
    </lineage>
</organism>
<evidence type="ECO:0000313" key="1">
    <source>
        <dbReference type="EMBL" id="MBC5634553.1"/>
    </source>
</evidence>
<dbReference type="EMBL" id="JACOOJ010000041">
    <property type="protein sequence ID" value="MBC5634553.1"/>
    <property type="molecule type" value="Genomic_DNA"/>
</dbReference>
<reference evidence="1 2" key="1">
    <citation type="submission" date="2020-08" db="EMBL/GenBank/DDBJ databases">
        <title>Genome public.</title>
        <authorList>
            <person name="Liu C."/>
            <person name="Sun Q."/>
        </authorList>
    </citation>
    <scope>NUCLEOTIDE SEQUENCE [LARGE SCALE GENOMIC DNA]</scope>
    <source>
        <strain evidence="1 2">NSJ-79</strain>
    </source>
</reference>
<protein>
    <submittedName>
        <fullName evidence="1">Glycine zipper family protein</fullName>
    </submittedName>
</protein>
<evidence type="ECO:0000313" key="2">
    <source>
        <dbReference type="Proteomes" id="UP000651475"/>
    </source>
</evidence>
<dbReference type="Proteomes" id="UP000651475">
    <property type="component" value="Unassembled WGS sequence"/>
</dbReference>